<evidence type="ECO:0000259" key="4">
    <source>
        <dbReference type="Pfam" id="PF01145"/>
    </source>
</evidence>
<evidence type="ECO:0000256" key="1">
    <source>
        <dbReference type="ARBA" id="ARBA00004167"/>
    </source>
</evidence>
<keyword evidence="3" id="KW-0812">Transmembrane</keyword>
<feature type="transmembrane region" description="Helical" evidence="3">
    <location>
        <begin position="6"/>
        <end position="26"/>
    </location>
</feature>
<comment type="similarity">
    <text evidence="2">Belongs to the band 7/mec-2 family.</text>
</comment>
<evidence type="ECO:0000313" key="6">
    <source>
        <dbReference type="Proteomes" id="UP001213664"/>
    </source>
</evidence>
<dbReference type="Gene3D" id="6.10.250.2090">
    <property type="match status" value="1"/>
</dbReference>
<name>A0AAJ5X0A4_9CAUL</name>
<dbReference type="Gene3D" id="3.30.479.30">
    <property type="entry name" value="Band 7 domain"/>
    <property type="match status" value="1"/>
</dbReference>
<dbReference type="GO" id="GO:0005886">
    <property type="term" value="C:plasma membrane"/>
    <property type="evidence" value="ECO:0007669"/>
    <property type="project" value="InterPro"/>
</dbReference>
<organism evidence="5 6">
    <name type="scientific">Candidatus Brevundimonas colombiensis</name>
    <dbReference type="NCBI Taxonomy" id="3121376"/>
    <lineage>
        <taxon>Bacteria</taxon>
        <taxon>Pseudomonadati</taxon>
        <taxon>Pseudomonadota</taxon>
        <taxon>Alphaproteobacteria</taxon>
        <taxon>Caulobacterales</taxon>
        <taxon>Caulobacteraceae</taxon>
        <taxon>Brevundimonas</taxon>
    </lineage>
</organism>
<protein>
    <submittedName>
        <fullName evidence="5">SPFH domain-containing protein</fullName>
    </submittedName>
</protein>
<evidence type="ECO:0000256" key="3">
    <source>
        <dbReference type="SAM" id="Phobius"/>
    </source>
</evidence>
<feature type="domain" description="Band 7" evidence="4">
    <location>
        <begin position="30"/>
        <end position="196"/>
    </location>
</feature>
<dbReference type="Pfam" id="PF01145">
    <property type="entry name" value="Band_7"/>
    <property type="match status" value="1"/>
</dbReference>
<proteinExistence type="inferred from homology"/>
<dbReference type="InterPro" id="IPR001972">
    <property type="entry name" value="Stomatin_HflK_fam"/>
</dbReference>
<dbReference type="InterPro" id="IPR001107">
    <property type="entry name" value="Band_7"/>
</dbReference>
<reference evidence="5" key="1">
    <citation type="submission" date="2023-03" db="EMBL/GenBank/DDBJ databases">
        <title>Andean soil-derived lignocellulolytic bacterial consortium as a source of novel taxa and putative plastic-active enzymes.</title>
        <authorList>
            <person name="Diaz-Garcia L."/>
            <person name="Chuvochina M."/>
            <person name="Feuerriegel G."/>
            <person name="Bunk B."/>
            <person name="Sproer C."/>
            <person name="Streit W.R."/>
            <person name="Rodriguez L.M."/>
            <person name="Overmann J."/>
            <person name="Jimenez D.J."/>
        </authorList>
    </citation>
    <scope>NUCLEOTIDE SEQUENCE</scope>
    <source>
        <strain evidence="5">MAG 833</strain>
    </source>
</reference>
<comment type="subcellular location">
    <subcellularLocation>
        <location evidence="1">Membrane</location>
        <topology evidence="1">Single-pass membrane protein</topology>
    </subcellularLocation>
</comment>
<dbReference type="InterPro" id="IPR043202">
    <property type="entry name" value="Band-7_stomatin-like"/>
</dbReference>
<accession>A0AAJ5X0A4</accession>
<gene>
    <name evidence="5" type="ORF">P0Y50_09850</name>
</gene>
<dbReference type="Proteomes" id="UP001213664">
    <property type="component" value="Chromosome"/>
</dbReference>
<dbReference type="EMBL" id="CP119326">
    <property type="protein sequence ID" value="WEK38852.1"/>
    <property type="molecule type" value="Genomic_DNA"/>
</dbReference>
<dbReference type="SUPFAM" id="SSF117892">
    <property type="entry name" value="Band 7/SPFH domain"/>
    <property type="match status" value="1"/>
</dbReference>
<evidence type="ECO:0000256" key="2">
    <source>
        <dbReference type="ARBA" id="ARBA00008164"/>
    </source>
</evidence>
<dbReference type="AlphaFoldDB" id="A0AAJ5X0A4"/>
<dbReference type="PANTHER" id="PTHR10264">
    <property type="entry name" value="BAND 7 PROTEIN-RELATED"/>
    <property type="match status" value="1"/>
</dbReference>
<dbReference type="PRINTS" id="PR00721">
    <property type="entry name" value="STOMATIN"/>
</dbReference>
<evidence type="ECO:0000313" key="5">
    <source>
        <dbReference type="EMBL" id="WEK38852.1"/>
    </source>
</evidence>
<keyword evidence="3" id="KW-0472">Membrane</keyword>
<sequence length="241" mass="26118">MGQMAIYVPILMALAVLIGAAVLGRFRRVRVNSWERTAVYVDGAFDRLLAPGVHRLWTGQGRLTLAPVTLDQQVRSVRADVLSAERMPLRLTASVLFRIENAELSLREPVEPRLDLAVQSALIRLAAETPLETLLAQAPETADALGARAGETVGAARIERVEIAAVTLPPEVRRLLSDVERARLDGLAALERARSEQAALRALANAARLLKDNPELAQLRLLQTAENAKAATIVIGDAPRP</sequence>
<dbReference type="InterPro" id="IPR036013">
    <property type="entry name" value="Band_7/SPFH_dom_sf"/>
</dbReference>
<dbReference type="PANTHER" id="PTHR10264:SF19">
    <property type="entry name" value="AT06885P-RELATED"/>
    <property type="match status" value="1"/>
</dbReference>
<keyword evidence="3" id="KW-1133">Transmembrane helix</keyword>